<organism evidence="1 2">
    <name type="scientific">Hydrogenispora ethanolica</name>
    <dbReference type="NCBI Taxonomy" id="1082276"/>
    <lineage>
        <taxon>Bacteria</taxon>
        <taxon>Bacillati</taxon>
        <taxon>Bacillota</taxon>
        <taxon>Hydrogenispora</taxon>
    </lineage>
</organism>
<sequence length="152" mass="16463">MMVPKRNQAGFTLIDLLLACAILSFLLLGTAQIIRVSCAGLELNRNAAGAFEDANHAMALMVREIRRSQAGKLTIRSATDLAATDLDEVTTEFYWSDGKLYRRSGGVTTLLAQNVSAFQVSQGEAAPLVRLRLTVANGADAVQLQETVRPRN</sequence>
<proteinExistence type="predicted"/>
<evidence type="ECO:0000313" key="2">
    <source>
        <dbReference type="Proteomes" id="UP000295008"/>
    </source>
</evidence>
<dbReference type="Pfam" id="PF07963">
    <property type="entry name" value="N_methyl"/>
    <property type="match status" value="1"/>
</dbReference>
<keyword evidence="2" id="KW-1185">Reference proteome</keyword>
<dbReference type="Proteomes" id="UP000295008">
    <property type="component" value="Unassembled WGS sequence"/>
</dbReference>
<accession>A0A4V2QFV0</accession>
<reference evidence="1 2" key="1">
    <citation type="submission" date="2019-03" db="EMBL/GenBank/DDBJ databases">
        <title>Genomic Encyclopedia of Type Strains, Phase IV (KMG-IV): sequencing the most valuable type-strain genomes for metagenomic binning, comparative biology and taxonomic classification.</title>
        <authorList>
            <person name="Goeker M."/>
        </authorList>
    </citation>
    <scope>NUCLEOTIDE SEQUENCE [LARGE SCALE GENOMIC DNA]</scope>
    <source>
        <strain evidence="1 2">LX-B</strain>
    </source>
</reference>
<dbReference type="RefSeq" id="WP_132013480.1">
    <property type="nucleotide sequence ID" value="NZ_SLUN01000005.1"/>
</dbReference>
<dbReference type="EMBL" id="SLUN01000005">
    <property type="protein sequence ID" value="TCL73337.1"/>
    <property type="molecule type" value="Genomic_DNA"/>
</dbReference>
<comment type="caution">
    <text evidence="1">The sequence shown here is derived from an EMBL/GenBank/DDBJ whole genome shotgun (WGS) entry which is preliminary data.</text>
</comment>
<name>A0A4V2QFV0_HYDET</name>
<gene>
    <name evidence="1" type="ORF">EDC14_1005201</name>
</gene>
<evidence type="ECO:0000313" key="1">
    <source>
        <dbReference type="EMBL" id="TCL73337.1"/>
    </source>
</evidence>
<dbReference type="AlphaFoldDB" id="A0A4V2QFV0"/>
<protein>
    <submittedName>
        <fullName evidence="1">Pilin/secretion family protein with methylation motif</fullName>
    </submittedName>
</protein>
<dbReference type="InterPro" id="IPR012902">
    <property type="entry name" value="N_methyl_site"/>
</dbReference>